<dbReference type="SUPFAM" id="SSF90123">
    <property type="entry name" value="ABC transporter transmembrane region"/>
    <property type="match status" value="1"/>
</dbReference>
<dbReference type="EMBL" id="SNXI01000003">
    <property type="protein sequence ID" value="TDP39269.1"/>
    <property type="molecule type" value="Genomic_DNA"/>
</dbReference>
<dbReference type="CDD" id="cd18584">
    <property type="entry name" value="ABC_6TM_AarD_CydD"/>
    <property type="match status" value="1"/>
</dbReference>
<dbReference type="PROSITE" id="PS50929">
    <property type="entry name" value="ABC_TM1F"/>
    <property type="match status" value="1"/>
</dbReference>
<evidence type="ECO:0000259" key="8">
    <source>
        <dbReference type="PROSITE" id="PS50893"/>
    </source>
</evidence>
<feature type="transmembrane region" description="Helical" evidence="7">
    <location>
        <begin position="137"/>
        <end position="159"/>
    </location>
</feature>
<dbReference type="SMART" id="SM00382">
    <property type="entry name" value="AAA"/>
    <property type="match status" value="1"/>
</dbReference>
<gene>
    <name evidence="10" type="ORF">DEU29_103165</name>
</gene>
<dbReference type="InterPro" id="IPR036640">
    <property type="entry name" value="ABC1_TM_sf"/>
</dbReference>
<keyword evidence="5 7" id="KW-1133">Transmembrane helix</keyword>
<feature type="domain" description="ABC transporter" evidence="8">
    <location>
        <begin position="351"/>
        <end position="552"/>
    </location>
</feature>
<dbReference type="GO" id="GO:0140359">
    <property type="term" value="F:ABC-type transporter activity"/>
    <property type="evidence" value="ECO:0007669"/>
    <property type="project" value="InterPro"/>
</dbReference>
<dbReference type="SUPFAM" id="SSF52540">
    <property type="entry name" value="P-loop containing nucleoside triphosphate hydrolases"/>
    <property type="match status" value="1"/>
</dbReference>
<dbReference type="Pfam" id="PF00664">
    <property type="entry name" value="ABC_membrane"/>
    <property type="match status" value="1"/>
</dbReference>
<evidence type="ECO:0000256" key="6">
    <source>
        <dbReference type="ARBA" id="ARBA00023136"/>
    </source>
</evidence>
<dbReference type="InterPro" id="IPR003593">
    <property type="entry name" value="AAA+_ATPase"/>
</dbReference>
<dbReference type="Pfam" id="PF00005">
    <property type="entry name" value="ABC_tran"/>
    <property type="match status" value="1"/>
</dbReference>
<dbReference type="RefSeq" id="WP_133538979.1">
    <property type="nucleotide sequence ID" value="NZ_SNXI01000003.1"/>
</dbReference>
<keyword evidence="6 7" id="KW-0472">Membrane</keyword>
<evidence type="ECO:0000256" key="1">
    <source>
        <dbReference type="ARBA" id="ARBA00004651"/>
    </source>
</evidence>
<dbReference type="InterPro" id="IPR017871">
    <property type="entry name" value="ABC_transporter-like_CS"/>
</dbReference>
<feature type="domain" description="ABC transmembrane type-1" evidence="9">
    <location>
        <begin position="25"/>
        <end position="312"/>
    </location>
</feature>
<evidence type="ECO:0000256" key="2">
    <source>
        <dbReference type="ARBA" id="ARBA00022692"/>
    </source>
</evidence>
<dbReference type="GO" id="GO:0005886">
    <property type="term" value="C:plasma membrane"/>
    <property type="evidence" value="ECO:0007669"/>
    <property type="project" value="UniProtKB-SubCell"/>
</dbReference>
<keyword evidence="4 10" id="KW-0067">ATP-binding</keyword>
<evidence type="ECO:0000256" key="7">
    <source>
        <dbReference type="SAM" id="Phobius"/>
    </source>
</evidence>
<dbReference type="Proteomes" id="UP000295531">
    <property type="component" value="Unassembled WGS sequence"/>
</dbReference>
<dbReference type="InterPro" id="IPR027417">
    <property type="entry name" value="P-loop_NTPase"/>
</dbReference>
<keyword evidence="11" id="KW-1185">Reference proteome</keyword>
<dbReference type="Gene3D" id="3.40.50.300">
    <property type="entry name" value="P-loop containing nucleotide triphosphate hydrolases"/>
    <property type="match status" value="1"/>
</dbReference>
<dbReference type="PROSITE" id="PS00211">
    <property type="entry name" value="ABC_TRANSPORTER_1"/>
    <property type="match status" value="1"/>
</dbReference>
<dbReference type="PANTHER" id="PTHR24221:SF261">
    <property type="entry name" value="GLUTATHIONE_L-CYSTEINE TRANSPORT SYSTEM ATP-BINDING_PERMEASE PROTEIN CYDD"/>
    <property type="match status" value="1"/>
</dbReference>
<evidence type="ECO:0000256" key="4">
    <source>
        <dbReference type="ARBA" id="ARBA00022840"/>
    </source>
</evidence>
<sequence>MNAAFASASSYLRQLAAAVKRPIQWAFLLGLLKTVVVIGQLALLALLAERLFVNGNAVESQLLLIAGLAATSLVRTIVPLWQQRYLRRATLIASQRARHQLTQDWQHKAQSGQVLAAADGALQLDPIESLKGYFSRYLVQQYLVVASPSIILLVCFYLNTVVGVLLLFSGPIIPVFMALVGLGAEKLSQKHAQQSFALSRVFTDKLRNITTLKLFNAGAVAVNDVAAAGEGYRKATMSTLRIAFLSSAVLEFFSSVAIAGVALYVGFGLLGYIDWLGADQLTLFSGLLVLLLAPEYFAPLRQFAQSYHDRAAAIGAATLLCEVNKADVSYSQPPTQSRIQKTSSPNTLYQWRGLKVNLSQADDAGGKPIDFSDNEIACGDLCVINGNSGSGKTTLLKVLIGLMPFNGKLTRSEQATTDIAYFAQQPFLSAGSLRANMNLFEQHSDAQITAALEQVKLDQLVANLPLGLDTKLAEGGLGLSGGEQRRLALARCLLSRRAVLIADEPTENLDEISAQAIRHCLKEYCASGHTVIVATHDPALIASATRQIRVVA</sequence>
<evidence type="ECO:0000256" key="5">
    <source>
        <dbReference type="ARBA" id="ARBA00022989"/>
    </source>
</evidence>
<feature type="transmembrane region" description="Helical" evidence="7">
    <location>
        <begin position="242"/>
        <end position="266"/>
    </location>
</feature>
<feature type="transmembrane region" description="Helical" evidence="7">
    <location>
        <begin position="25"/>
        <end position="48"/>
    </location>
</feature>
<comment type="caution">
    <text evidence="10">The sequence shown here is derived from an EMBL/GenBank/DDBJ whole genome shotgun (WGS) entry which is preliminary data.</text>
</comment>
<keyword evidence="2 7" id="KW-0812">Transmembrane</keyword>
<feature type="transmembrane region" description="Helical" evidence="7">
    <location>
        <begin position="272"/>
        <end position="293"/>
    </location>
</feature>
<accession>A0A4R6PN07</accession>
<feature type="transmembrane region" description="Helical" evidence="7">
    <location>
        <begin position="165"/>
        <end position="184"/>
    </location>
</feature>
<organism evidence="10 11">
    <name type="scientific">Idiomarina aquatica</name>
    <dbReference type="NCBI Taxonomy" id="1327752"/>
    <lineage>
        <taxon>Bacteria</taxon>
        <taxon>Pseudomonadati</taxon>
        <taxon>Pseudomonadota</taxon>
        <taxon>Gammaproteobacteria</taxon>
        <taxon>Alteromonadales</taxon>
        <taxon>Idiomarinaceae</taxon>
        <taxon>Idiomarina</taxon>
    </lineage>
</organism>
<name>A0A4R6PN07_9GAMM</name>
<dbReference type="AlphaFoldDB" id="A0A4R6PN07"/>
<evidence type="ECO:0000313" key="10">
    <source>
        <dbReference type="EMBL" id="TDP39269.1"/>
    </source>
</evidence>
<dbReference type="OrthoDB" id="9806127at2"/>
<dbReference type="GO" id="GO:0034040">
    <property type="term" value="F:ATPase-coupled lipid transmembrane transporter activity"/>
    <property type="evidence" value="ECO:0007669"/>
    <property type="project" value="TreeGrafter"/>
</dbReference>
<dbReference type="PROSITE" id="PS50893">
    <property type="entry name" value="ABC_TRANSPORTER_2"/>
    <property type="match status" value="1"/>
</dbReference>
<dbReference type="GO" id="GO:0016887">
    <property type="term" value="F:ATP hydrolysis activity"/>
    <property type="evidence" value="ECO:0007669"/>
    <property type="project" value="InterPro"/>
</dbReference>
<keyword evidence="3" id="KW-0547">Nucleotide-binding</keyword>
<protein>
    <submittedName>
        <fullName evidence="10">ATP-binding cassette subfamily C protein CydD</fullName>
    </submittedName>
</protein>
<evidence type="ECO:0000256" key="3">
    <source>
        <dbReference type="ARBA" id="ARBA00022741"/>
    </source>
</evidence>
<dbReference type="GO" id="GO:0005524">
    <property type="term" value="F:ATP binding"/>
    <property type="evidence" value="ECO:0007669"/>
    <property type="project" value="UniProtKB-KW"/>
</dbReference>
<dbReference type="InterPro" id="IPR011527">
    <property type="entry name" value="ABC1_TM_dom"/>
</dbReference>
<feature type="transmembrane region" description="Helical" evidence="7">
    <location>
        <begin position="60"/>
        <end position="78"/>
    </location>
</feature>
<evidence type="ECO:0000259" key="9">
    <source>
        <dbReference type="PROSITE" id="PS50929"/>
    </source>
</evidence>
<dbReference type="InterPro" id="IPR039421">
    <property type="entry name" value="Type_1_exporter"/>
</dbReference>
<dbReference type="Gene3D" id="1.20.1560.10">
    <property type="entry name" value="ABC transporter type 1, transmembrane domain"/>
    <property type="match status" value="1"/>
</dbReference>
<evidence type="ECO:0000313" key="11">
    <source>
        <dbReference type="Proteomes" id="UP000295531"/>
    </source>
</evidence>
<dbReference type="InterPro" id="IPR003439">
    <property type="entry name" value="ABC_transporter-like_ATP-bd"/>
</dbReference>
<comment type="subcellular location">
    <subcellularLocation>
        <location evidence="1">Cell membrane</location>
        <topology evidence="1">Multi-pass membrane protein</topology>
    </subcellularLocation>
</comment>
<reference evidence="10 11" key="1">
    <citation type="submission" date="2019-03" db="EMBL/GenBank/DDBJ databases">
        <title>Freshwater and sediment microbial communities from various areas in North America, analyzing microbe dynamics in response to fracking.</title>
        <authorList>
            <person name="Lamendella R."/>
        </authorList>
    </citation>
    <scope>NUCLEOTIDE SEQUENCE [LARGE SCALE GENOMIC DNA]</scope>
    <source>
        <strain evidence="10 11">18_TX</strain>
    </source>
</reference>
<dbReference type="PANTHER" id="PTHR24221">
    <property type="entry name" value="ATP-BINDING CASSETTE SUB-FAMILY B"/>
    <property type="match status" value="1"/>
</dbReference>
<proteinExistence type="predicted"/>